<reference evidence="2 3" key="1">
    <citation type="submission" date="2019-07" db="EMBL/GenBank/DDBJ databases">
        <title>Serratia strains were isolated from fresh produce.</title>
        <authorList>
            <person name="Cho G.-S."/>
            <person name="Stein M."/>
            <person name="Lee W."/>
            <person name="Suh S.H."/>
            <person name="Franz C.M.A.P."/>
        </authorList>
    </citation>
    <scope>NUCLEOTIDE SEQUENCE [LARGE SCALE GENOMIC DNA]</scope>
    <source>
        <strain evidence="2 3">S16</strain>
    </source>
</reference>
<name>A0A5C7BKW2_SERMA</name>
<proteinExistence type="predicted"/>
<dbReference type="Pfam" id="PF11726">
    <property type="entry name" value="YagK_YfjJ_C"/>
    <property type="match status" value="1"/>
</dbReference>
<feature type="non-terminal residue" evidence="2">
    <location>
        <position position="89"/>
    </location>
</feature>
<protein>
    <submittedName>
        <fullName evidence="2">Inovirus Gp2 family protein</fullName>
    </submittedName>
</protein>
<evidence type="ECO:0000259" key="1">
    <source>
        <dbReference type="Pfam" id="PF11726"/>
    </source>
</evidence>
<comment type="caution">
    <text evidence="2">The sequence shown here is derived from an EMBL/GenBank/DDBJ whole genome shotgun (WGS) entry which is preliminary data.</text>
</comment>
<evidence type="ECO:0000313" key="2">
    <source>
        <dbReference type="EMBL" id="TXE23944.1"/>
    </source>
</evidence>
<dbReference type="EMBL" id="VOUQ01000041">
    <property type="protein sequence ID" value="TXE23944.1"/>
    <property type="molecule type" value="Genomic_DNA"/>
</dbReference>
<feature type="domain" description="YagK/YfjJ C-terminal" evidence="1">
    <location>
        <begin position="27"/>
        <end position="88"/>
    </location>
</feature>
<dbReference type="AlphaFoldDB" id="A0A5C7BKW2"/>
<dbReference type="Proteomes" id="UP000321126">
    <property type="component" value="Unassembled WGS sequence"/>
</dbReference>
<accession>A0A5C7BKW2</accession>
<gene>
    <name evidence="2" type="ORF">FOT62_25030</name>
</gene>
<sequence>MSFNTHSHYPLNRNYVKRIQDTLNKSINEYSRTLVLRVDLRLPEFDTDSYNSDPSLITRFIVSLKAQIEADLLKRKNAGKRIHPCRVRH</sequence>
<dbReference type="RefSeq" id="WP_147882827.1">
    <property type="nucleotide sequence ID" value="NZ_VOUQ01000041.1"/>
</dbReference>
<evidence type="ECO:0000313" key="3">
    <source>
        <dbReference type="Proteomes" id="UP000321126"/>
    </source>
</evidence>
<dbReference type="InterPro" id="IPR057271">
    <property type="entry name" value="YagK_YfjJ_C"/>
</dbReference>
<organism evidence="2 3">
    <name type="scientific">Serratia marcescens</name>
    <dbReference type="NCBI Taxonomy" id="615"/>
    <lineage>
        <taxon>Bacteria</taxon>
        <taxon>Pseudomonadati</taxon>
        <taxon>Pseudomonadota</taxon>
        <taxon>Gammaproteobacteria</taxon>
        <taxon>Enterobacterales</taxon>
        <taxon>Yersiniaceae</taxon>
        <taxon>Serratia</taxon>
    </lineage>
</organism>